<evidence type="ECO:0000256" key="2">
    <source>
        <dbReference type="ARBA" id="ARBA00008034"/>
    </source>
</evidence>
<dbReference type="InterPro" id="IPR001626">
    <property type="entry name" value="ABC_TroCD"/>
</dbReference>
<dbReference type="Gene3D" id="1.10.3470.10">
    <property type="entry name" value="ABC transporter involved in vitamin B12 uptake, BtuC"/>
    <property type="match status" value="1"/>
</dbReference>
<gene>
    <name evidence="9" type="ORF">FCK90_01025</name>
</gene>
<dbReference type="Pfam" id="PF00950">
    <property type="entry name" value="ABC-3"/>
    <property type="match status" value="1"/>
</dbReference>
<keyword evidence="4 8" id="KW-1133">Transmembrane helix</keyword>
<keyword evidence="10" id="KW-1185">Reference proteome</keyword>
<comment type="similarity">
    <text evidence="2 6">Belongs to the ABC-3 integral membrane protein family.</text>
</comment>
<dbReference type="GO" id="GO:0043190">
    <property type="term" value="C:ATP-binding cassette (ABC) transporter complex"/>
    <property type="evidence" value="ECO:0007669"/>
    <property type="project" value="InterPro"/>
</dbReference>
<evidence type="ECO:0000256" key="3">
    <source>
        <dbReference type="ARBA" id="ARBA00022692"/>
    </source>
</evidence>
<dbReference type="RefSeq" id="WP_158032438.1">
    <property type="nucleotide sequence ID" value="NZ_ML708610.1"/>
</dbReference>
<keyword evidence="3 6" id="KW-0812">Transmembrane</keyword>
<dbReference type="EMBL" id="SZWF01000001">
    <property type="protein sequence ID" value="KAA9395631.1"/>
    <property type="molecule type" value="Genomic_DNA"/>
</dbReference>
<comment type="subcellular location">
    <subcellularLocation>
        <location evidence="6">Cell membrane</location>
        <topology evidence="6">Multi-pass membrane protein</topology>
    </subcellularLocation>
    <subcellularLocation>
        <location evidence="1">Membrane</location>
        <topology evidence="1">Multi-pass membrane protein</topology>
    </subcellularLocation>
</comment>
<dbReference type="SUPFAM" id="SSF81345">
    <property type="entry name" value="ABC transporter involved in vitamin B12 uptake, BtuC"/>
    <property type="match status" value="1"/>
</dbReference>
<evidence type="ECO:0000256" key="1">
    <source>
        <dbReference type="ARBA" id="ARBA00004141"/>
    </source>
</evidence>
<feature type="transmembrane region" description="Helical" evidence="8">
    <location>
        <begin position="230"/>
        <end position="250"/>
    </location>
</feature>
<reference evidence="9 10" key="1">
    <citation type="submission" date="2019-05" db="EMBL/GenBank/DDBJ databases">
        <title>Kocuria coralli sp. nov., a novel actinobacterium isolated from coral reef seawater.</title>
        <authorList>
            <person name="Li J."/>
        </authorList>
    </citation>
    <scope>NUCLEOTIDE SEQUENCE [LARGE SCALE GENOMIC DNA]</scope>
    <source>
        <strain evidence="9 10">SCSIO 13007</strain>
    </source>
</reference>
<evidence type="ECO:0000313" key="9">
    <source>
        <dbReference type="EMBL" id="KAA9395631.1"/>
    </source>
</evidence>
<protein>
    <submittedName>
        <fullName evidence="9">Metal ABC transporter permease</fullName>
    </submittedName>
</protein>
<sequence>MNLEAILDSVFVFDRYGDLLHLLQNSIWAGALIGLVGGMIGTFVMMRDMAFSVHGIAELSFAGGAIALLVGADIVTGSLMGSVVAAVIIGIVGAQSRESNSVVGVLMPFGLGIGILALALYQGRTANRFALLTGQIVSVDEVQLVSMAILSAVVIAGLLVIWRPLSFASTDPAVARARGLPVRALSLAFMLLLGIAVALSVQIIGALLVLALLISPAAAAMNLSASPVKIVVLSVVFAEVSMVGGILLALGGALPISPYVTTISFLIWVLSWILRRTRSRPRSSAARDGAGATGGGPGEGEDDDRSTRSGVHSSTGSAAGRTVMVTGSSPSGSPSA</sequence>
<evidence type="ECO:0000256" key="7">
    <source>
        <dbReference type="SAM" id="MobiDB-lite"/>
    </source>
</evidence>
<dbReference type="OrthoDB" id="2375762at2"/>
<evidence type="ECO:0000313" key="10">
    <source>
        <dbReference type="Proteomes" id="UP000325957"/>
    </source>
</evidence>
<feature type="transmembrane region" description="Helical" evidence="8">
    <location>
        <begin position="101"/>
        <end position="121"/>
    </location>
</feature>
<feature type="transmembrane region" description="Helical" evidence="8">
    <location>
        <begin position="256"/>
        <end position="274"/>
    </location>
</feature>
<keyword evidence="6" id="KW-0813">Transport</keyword>
<dbReference type="GO" id="GO:0055085">
    <property type="term" value="P:transmembrane transport"/>
    <property type="evidence" value="ECO:0007669"/>
    <property type="project" value="InterPro"/>
</dbReference>
<feature type="compositionally biased region" description="Polar residues" evidence="7">
    <location>
        <begin position="325"/>
        <end position="336"/>
    </location>
</feature>
<evidence type="ECO:0000256" key="8">
    <source>
        <dbReference type="SAM" id="Phobius"/>
    </source>
</evidence>
<comment type="caution">
    <text evidence="9">The sequence shown here is derived from an EMBL/GenBank/DDBJ whole genome shotgun (WGS) entry which is preliminary data.</text>
</comment>
<evidence type="ECO:0000256" key="5">
    <source>
        <dbReference type="ARBA" id="ARBA00023136"/>
    </source>
</evidence>
<name>A0A5J5L3T8_9MICC</name>
<proteinExistence type="inferred from homology"/>
<evidence type="ECO:0000256" key="6">
    <source>
        <dbReference type="RuleBase" id="RU003943"/>
    </source>
</evidence>
<feature type="transmembrane region" description="Helical" evidence="8">
    <location>
        <begin position="185"/>
        <end position="218"/>
    </location>
</feature>
<feature type="transmembrane region" description="Helical" evidence="8">
    <location>
        <begin position="27"/>
        <end position="46"/>
    </location>
</feature>
<feature type="transmembrane region" description="Helical" evidence="8">
    <location>
        <begin position="142"/>
        <end position="165"/>
    </location>
</feature>
<feature type="region of interest" description="Disordered" evidence="7">
    <location>
        <begin position="283"/>
        <end position="336"/>
    </location>
</feature>
<dbReference type="Proteomes" id="UP000325957">
    <property type="component" value="Unassembled WGS sequence"/>
</dbReference>
<dbReference type="AlphaFoldDB" id="A0A5J5L3T8"/>
<feature type="compositionally biased region" description="Polar residues" evidence="7">
    <location>
        <begin position="308"/>
        <end position="317"/>
    </location>
</feature>
<keyword evidence="5 8" id="KW-0472">Membrane</keyword>
<organism evidence="9 10">
    <name type="scientific">Kocuria coralli</name>
    <dbReference type="NCBI Taxonomy" id="1461025"/>
    <lineage>
        <taxon>Bacteria</taxon>
        <taxon>Bacillati</taxon>
        <taxon>Actinomycetota</taxon>
        <taxon>Actinomycetes</taxon>
        <taxon>Micrococcales</taxon>
        <taxon>Micrococcaceae</taxon>
        <taxon>Kocuria</taxon>
    </lineage>
</organism>
<accession>A0A5J5L3T8</accession>
<dbReference type="PANTHER" id="PTHR30477:SF0">
    <property type="entry name" value="METAL TRANSPORT SYSTEM MEMBRANE PROTEIN TM_0125-RELATED"/>
    <property type="match status" value="1"/>
</dbReference>
<evidence type="ECO:0000256" key="4">
    <source>
        <dbReference type="ARBA" id="ARBA00022989"/>
    </source>
</evidence>
<dbReference type="InterPro" id="IPR037294">
    <property type="entry name" value="ABC_BtuC-like"/>
</dbReference>
<feature type="transmembrane region" description="Helical" evidence="8">
    <location>
        <begin position="66"/>
        <end position="95"/>
    </location>
</feature>
<dbReference type="PANTHER" id="PTHR30477">
    <property type="entry name" value="ABC-TRANSPORTER METAL-BINDING PROTEIN"/>
    <property type="match status" value="1"/>
</dbReference>